<dbReference type="Proteomes" id="UP000184368">
    <property type="component" value="Unassembled WGS sequence"/>
</dbReference>
<feature type="transmembrane region" description="Helical" evidence="6">
    <location>
        <begin position="545"/>
        <end position="562"/>
    </location>
</feature>
<comment type="subcellular location">
    <subcellularLocation>
        <location evidence="1">Endomembrane system</location>
        <topology evidence="1">Multi-pass membrane protein</topology>
    </subcellularLocation>
    <subcellularLocation>
        <location evidence="5">Membrane</location>
        <topology evidence="5">Multi-pass membrane protein</topology>
    </subcellularLocation>
</comment>
<organism evidence="9 10">
    <name type="scientific">Cnuella takakiae</name>
    <dbReference type="NCBI Taxonomy" id="1302690"/>
    <lineage>
        <taxon>Bacteria</taxon>
        <taxon>Pseudomonadati</taxon>
        <taxon>Bacteroidota</taxon>
        <taxon>Chitinophagia</taxon>
        <taxon>Chitinophagales</taxon>
        <taxon>Chitinophagaceae</taxon>
        <taxon>Cnuella</taxon>
    </lineage>
</organism>
<feature type="transmembrane region" description="Helical" evidence="6">
    <location>
        <begin position="171"/>
        <end position="192"/>
    </location>
</feature>
<dbReference type="Pfam" id="PF00662">
    <property type="entry name" value="Proton_antipo_N"/>
    <property type="match status" value="1"/>
</dbReference>
<dbReference type="PRINTS" id="PR01434">
    <property type="entry name" value="NADHDHGNASE5"/>
</dbReference>
<dbReference type="InterPro" id="IPR001750">
    <property type="entry name" value="ND/Mrp_TM"/>
</dbReference>
<dbReference type="OrthoDB" id="9807568at2"/>
<feature type="transmembrane region" description="Helical" evidence="6">
    <location>
        <begin position="446"/>
        <end position="468"/>
    </location>
</feature>
<dbReference type="PANTHER" id="PTHR42829:SF2">
    <property type="entry name" value="NADH-UBIQUINONE OXIDOREDUCTASE CHAIN 5"/>
    <property type="match status" value="1"/>
</dbReference>
<protein>
    <submittedName>
        <fullName evidence="9">NADH-Ubiquinone oxidoreductase (Complex I), chain 5 N-terminus</fullName>
    </submittedName>
</protein>
<feature type="transmembrane region" description="Helical" evidence="6">
    <location>
        <begin position="116"/>
        <end position="134"/>
    </location>
</feature>
<keyword evidence="9" id="KW-0830">Ubiquinone</keyword>
<feature type="transmembrane region" description="Helical" evidence="6">
    <location>
        <begin position="312"/>
        <end position="330"/>
    </location>
</feature>
<evidence type="ECO:0000256" key="3">
    <source>
        <dbReference type="ARBA" id="ARBA00022989"/>
    </source>
</evidence>
<keyword evidence="3 6" id="KW-1133">Transmembrane helix</keyword>
<dbReference type="GO" id="GO:0016020">
    <property type="term" value="C:membrane"/>
    <property type="evidence" value="ECO:0007669"/>
    <property type="project" value="UniProtKB-SubCell"/>
</dbReference>
<dbReference type="RefSeq" id="WP_073045195.1">
    <property type="nucleotide sequence ID" value="NZ_FQUO01000013.1"/>
</dbReference>
<evidence type="ECO:0000313" key="9">
    <source>
        <dbReference type="EMBL" id="SHF85448.1"/>
    </source>
</evidence>
<dbReference type="Pfam" id="PF00361">
    <property type="entry name" value="Proton_antipo_M"/>
    <property type="match status" value="1"/>
</dbReference>
<feature type="domain" description="NADH:quinone oxidoreductase/Mrp antiporter transmembrane" evidence="7">
    <location>
        <begin position="133"/>
        <end position="352"/>
    </location>
</feature>
<dbReference type="STRING" id="1302690.BUE76_02775"/>
<dbReference type="GO" id="GO:0015990">
    <property type="term" value="P:electron transport coupled proton transport"/>
    <property type="evidence" value="ECO:0007669"/>
    <property type="project" value="TreeGrafter"/>
</dbReference>
<evidence type="ECO:0000259" key="7">
    <source>
        <dbReference type="Pfam" id="PF00361"/>
    </source>
</evidence>
<dbReference type="GO" id="GO:0012505">
    <property type="term" value="C:endomembrane system"/>
    <property type="evidence" value="ECO:0007669"/>
    <property type="project" value="UniProtKB-SubCell"/>
</dbReference>
<feature type="transmembrane region" description="Helical" evidence="6">
    <location>
        <begin position="6"/>
        <end position="22"/>
    </location>
</feature>
<keyword evidence="4 6" id="KW-0472">Membrane</keyword>
<dbReference type="InterPro" id="IPR001516">
    <property type="entry name" value="Proton_antipo_N"/>
</dbReference>
<feature type="transmembrane region" description="Helical" evidence="6">
    <location>
        <begin position="423"/>
        <end position="440"/>
    </location>
</feature>
<keyword evidence="10" id="KW-1185">Reference proteome</keyword>
<accession>A0A1M5F231</accession>
<proteinExistence type="predicted"/>
<dbReference type="GO" id="GO:0042773">
    <property type="term" value="P:ATP synthesis coupled electron transport"/>
    <property type="evidence" value="ECO:0007669"/>
    <property type="project" value="InterPro"/>
</dbReference>
<evidence type="ECO:0000313" key="10">
    <source>
        <dbReference type="Proteomes" id="UP000184368"/>
    </source>
</evidence>
<keyword evidence="2 5" id="KW-0812">Transmembrane</keyword>
<dbReference type="PANTHER" id="PTHR42829">
    <property type="entry name" value="NADH-UBIQUINONE OXIDOREDUCTASE CHAIN 5"/>
    <property type="match status" value="1"/>
</dbReference>
<evidence type="ECO:0000256" key="5">
    <source>
        <dbReference type="RuleBase" id="RU000320"/>
    </source>
</evidence>
<dbReference type="AlphaFoldDB" id="A0A1M5F231"/>
<feature type="transmembrane region" description="Helical" evidence="6">
    <location>
        <begin position="252"/>
        <end position="270"/>
    </location>
</feature>
<feature type="transmembrane region" description="Helical" evidence="6">
    <location>
        <begin position="34"/>
        <end position="54"/>
    </location>
</feature>
<feature type="transmembrane region" description="Helical" evidence="6">
    <location>
        <begin position="582"/>
        <end position="603"/>
    </location>
</feature>
<evidence type="ECO:0000256" key="1">
    <source>
        <dbReference type="ARBA" id="ARBA00004127"/>
    </source>
</evidence>
<evidence type="ECO:0000256" key="6">
    <source>
        <dbReference type="SAM" id="Phobius"/>
    </source>
</evidence>
<feature type="domain" description="NADH-Ubiquinone oxidoreductase (complex I) chain 5 N-terminal" evidence="8">
    <location>
        <begin position="72"/>
        <end position="117"/>
    </location>
</feature>
<feature type="transmembrane region" description="Helical" evidence="6">
    <location>
        <begin position="475"/>
        <end position="494"/>
    </location>
</feature>
<evidence type="ECO:0000256" key="4">
    <source>
        <dbReference type="ARBA" id="ARBA00023136"/>
    </source>
</evidence>
<reference evidence="9 10" key="1">
    <citation type="submission" date="2016-11" db="EMBL/GenBank/DDBJ databases">
        <authorList>
            <person name="Jaros S."/>
            <person name="Januszkiewicz K."/>
            <person name="Wedrychowicz H."/>
        </authorList>
    </citation>
    <scope>NUCLEOTIDE SEQUENCE [LARGE SCALE GENOMIC DNA]</scope>
    <source>
        <strain evidence="9 10">DSM 26897</strain>
    </source>
</reference>
<name>A0A1M5F231_9BACT</name>
<feature type="transmembrane region" description="Helical" evidence="6">
    <location>
        <begin position="86"/>
        <end position="107"/>
    </location>
</feature>
<dbReference type="EMBL" id="FQUO01000013">
    <property type="protein sequence ID" value="SHF85448.1"/>
    <property type="molecule type" value="Genomic_DNA"/>
</dbReference>
<evidence type="ECO:0000259" key="8">
    <source>
        <dbReference type="Pfam" id="PF00662"/>
    </source>
</evidence>
<dbReference type="GO" id="GO:0008137">
    <property type="term" value="F:NADH dehydrogenase (ubiquinone) activity"/>
    <property type="evidence" value="ECO:0007669"/>
    <property type="project" value="InterPro"/>
</dbReference>
<gene>
    <name evidence="9" type="ORF">SAMN05444008_1132</name>
</gene>
<feature type="transmembrane region" description="Helical" evidence="6">
    <location>
        <begin position="140"/>
        <end position="159"/>
    </location>
</feature>
<feature type="transmembrane region" description="Helical" evidence="6">
    <location>
        <begin position="282"/>
        <end position="300"/>
    </location>
</feature>
<feature type="transmembrane region" description="Helical" evidence="6">
    <location>
        <begin position="506"/>
        <end position="524"/>
    </location>
</feature>
<evidence type="ECO:0000256" key="2">
    <source>
        <dbReference type="ARBA" id="ARBA00022692"/>
    </source>
</evidence>
<dbReference type="InterPro" id="IPR003945">
    <property type="entry name" value="NU5C-like"/>
</dbReference>
<dbReference type="GO" id="GO:0003954">
    <property type="term" value="F:NADH dehydrogenase activity"/>
    <property type="evidence" value="ECO:0007669"/>
    <property type="project" value="TreeGrafter"/>
</dbReference>
<sequence>MTNLLPYFLLLPGVGYIASLLAPRRSEKTVSGIAFATVGSQLLLALAFTALWLVNGATAIDQKEVVLYQTPHYSFFIDLSFDKVTAVYLLVGSILTFLVTVYSRIYLHREEGYKRFYNLLQFFFLGYVLTIFAGNLETLFVGWEVLGLTSFLLIAFYRTRYLPVKNAVKVFSIYRIGDVGLILAMWLAHHVWHHNIRFSELAGPLFQTLPEGLHPGALPFIGFAILVAAAAKSAQLPFSSWLPRAMEGPTPSSAIFYGSLSVHIGVFLLLRTYPLWHEETSVRIAIAAVGLLSAFLASGIGRVQSSIKSQVAYASLAQIGLIFVEVALGWHTLALVHFAGNAFLRTYQLLVSPSVVSYLIREQFYEFEPAKKTVESWLPKKLQYTLYMLSVKEWNLDNMLYRYLWNPLKWAGRRLDFLSINRALVLFTPVYLLGMVGLFNENLMPGNLVAVLPIVFSIVGLVLVLKAFTERHRAIMSWVFVLLNHLCVALAIAFNEHVGAWEITLYLAGIFLAAAIGFLCLRRLRNFEGGINLNRFHGHGYEHPKIAAVFLLACLGMAGFPITPTFIGEDLVFTHIHEDQPALALFTALSLIIDGLAIIRIYARLFMGPHVKSVYDMGYRSS</sequence>